<dbReference type="GO" id="GO:0005700">
    <property type="term" value="C:polytene chromosome"/>
    <property type="evidence" value="ECO:0007669"/>
    <property type="project" value="TreeGrafter"/>
</dbReference>
<dbReference type="Pfam" id="PF00856">
    <property type="entry name" value="SET"/>
    <property type="match status" value="1"/>
</dbReference>
<keyword evidence="3" id="KW-1185">Reference proteome</keyword>
<proteinExistence type="predicted"/>
<dbReference type="PANTHER" id="PTHR46167">
    <property type="entry name" value="N-LYSINE METHYLTRANSFERASE KMT5A"/>
    <property type="match status" value="1"/>
</dbReference>
<dbReference type="GO" id="GO:0042799">
    <property type="term" value="F:histone H4K20 methyltransferase activity"/>
    <property type="evidence" value="ECO:0007669"/>
    <property type="project" value="TreeGrafter"/>
</dbReference>
<protein>
    <recommendedName>
        <fullName evidence="1">SET domain-containing protein</fullName>
    </recommendedName>
</protein>
<dbReference type="AlphaFoldDB" id="A0A9D4F7C4"/>
<sequence length="298" mass="34667">MTRGNETSGNKATHATIREIINTYMEPISAYGNLPTSVQVKDTLNGVPDYQLSVDKKTLKSFNDIMHNMQRKARLNDCIEHLQKSTLTNEDELENAVTAFLCERQWSNTKLKKQCVSKLKVATKERNDFRASRRNAQRQQEQQMLSSVQDQKWPLVVIAGSKHSRKGRTVLAKCNIPRNTVVCDYHGELLTYNEGLLRYEQYGDNNENVYMFSFNYQGRNYWIDAVRQCRCHPKTRIKGRLLNHSMKTANVVPRIVLLNQLPHILFFAKQDIAISEEILFDYGVQRYRLSELQDWMLS</sequence>
<dbReference type="GO" id="GO:0005634">
    <property type="term" value="C:nucleus"/>
    <property type="evidence" value="ECO:0007669"/>
    <property type="project" value="TreeGrafter"/>
</dbReference>
<dbReference type="InterPro" id="IPR046341">
    <property type="entry name" value="SET_dom_sf"/>
</dbReference>
<dbReference type="SMART" id="SM00317">
    <property type="entry name" value="SET"/>
    <property type="match status" value="1"/>
</dbReference>
<dbReference type="InterPro" id="IPR051760">
    <property type="entry name" value="KMT5A"/>
</dbReference>
<dbReference type="PROSITE" id="PS50280">
    <property type="entry name" value="SET"/>
    <property type="match status" value="1"/>
</dbReference>
<gene>
    <name evidence="2" type="ORF">DPMN_145744</name>
</gene>
<reference evidence="2" key="1">
    <citation type="journal article" date="2019" name="bioRxiv">
        <title>The Genome of the Zebra Mussel, Dreissena polymorpha: A Resource for Invasive Species Research.</title>
        <authorList>
            <person name="McCartney M.A."/>
            <person name="Auch B."/>
            <person name="Kono T."/>
            <person name="Mallez S."/>
            <person name="Zhang Y."/>
            <person name="Obille A."/>
            <person name="Becker A."/>
            <person name="Abrahante J.E."/>
            <person name="Garbe J."/>
            <person name="Badalamenti J.P."/>
            <person name="Herman A."/>
            <person name="Mangelson H."/>
            <person name="Liachko I."/>
            <person name="Sullivan S."/>
            <person name="Sone E.D."/>
            <person name="Koren S."/>
            <person name="Silverstein K.A.T."/>
            <person name="Beckman K.B."/>
            <person name="Gohl D.M."/>
        </authorList>
    </citation>
    <scope>NUCLEOTIDE SEQUENCE</scope>
    <source>
        <strain evidence="2">Duluth1</strain>
        <tissue evidence="2">Whole animal</tissue>
    </source>
</reference>
<evidence type="ECO:0000259" key="1">
    <source>
        <dbReference type="PROSITE" id="PS50280"/>
    </source>
</evidence>
<dbReference type="GO" id="GO:0043516">
    <property type="term" value="P:regulation of DNA damage response, signal transduction by p53 class mediator"/>
    <property type="evidence" value="ECO:0007669"/>
    <property type="project" value="TreeGrafter"/>
</dbReference>
<dbReference type="Proteomes" id="UP000828390">
    <property type="component" value="Unassembled WGS sequence"/>
</dbReference>
<accession>A0A9D4F7C4</accession>
<organism evidence="2 3">
    <name type="scientific">Dreissena polymorpha</name>
    <name type="common">Zebra mussel</name>
    <name type="synonym">Mytilus polymorpha</name>
    <dbReference type="NCBI Taxonomy" id="45954"/>
    <lineage>
        <taxon>Eukaryota</taxon>
        <taxon>Metazoa</taxon>
        <taxon>Spiralia</taxon>
        <taxon>Lophotrochozoa</taxon>
        <taxon>Mollusca</taxon>
        <taxon>Bivalvia</taxon>
        <taxon>Autobranchia</taxon>
        <taxon>Heteroconchia</taxon>
        <taxon>Euheterodonta</taxon>
        <taxon>Imparidentia</taxon>
        <taxon>Neoheterodontei</taxon>
        <taxon>Myida</taxon>
        <taxon>Dreissenoidea</taxon>
        <taxon>Dreissenidae</taxon>
        <taxon>Dreissena</taxon>
    </lineage>
</organism>
<dbReference type="InterPro" id="IPR001214">
    <property type="entry name" value="SET_dom"/>
</dbReference>
<dbReference type="Gene3D" id="2.170.270.10">
    <property type="entry name" value="SET domain"/>
    <property type="match status" value="1"/>
</dbReference>
<name>A0A9D4F7C4_DREPO</name>
<reference evidence="2" key="2">
    <citation type="submission" date="2020-11" db="EMBL/GenBank/DDBJ databases">
        <authorList>
            <person name="McCartney M.A."/>
            <person name="Auch B."/>
            <person name="Kono T."/>
            <person name="Mallez S."/>
            <person name="Becker A."/>
            <person name="Gohl D.M."/>
            <person name="Silverstein K.A.T."/>
            <person name="Koren S."/>
            <person name="Bechman K.B."/>
            <person name="Herman A."/>
            <person name="Abrahante J.E."/>
            <person name="Garbe J."/>
        </authorList>
    </citation>
    <scope>NUCLEOTIDE SEQUENCE</scope>
    <source>
        <strain evidence="2">Duluth1</strain>
        <tissue evidence="2">Whole animal</tissue>
    </source>
</reference>
<dbReference type="SUPFAM" id="SSF82199">
    <property type="entry name" value="SET domain"/>
    <property type="match status" value="1"/>
</dbReference>
<comment type="caution">
    <text evidence="2">The sequence shown here is derived from an EMBL/GenBank/DDBJ whole genome shotgun (WGS) entry which is preliminary data.</text>
</comment>
<evidence type="ECO:0000313" key="3">
    <source>
        <dbReference type="Proteomes" id="UP000828390"/>
    </source>
</evidence>
<evidence type="ECO:0000313" key="2">
    <source>
        <dbReference type="EMBL" id="KAH3792253.1"/>
    </source>
</evidence>
<dbReference type="EMBL" id="JAIWYP010000007">
    <property type="protein sequence ID" value="KAH3792253.1"/>
    <property type="molecule type" value="Genomic_DNA"/>
</dbReference>
<dbReference type="GO" id="GO:0006357">
    <property type="term" value="P:regulation of transcription by RNA polymerase II"/>
    <property type="evidence" value="ECO:0007669"/>
    <property type="project" value="TreeGrafter"/>
</dbReference>
<feature type="domain" description="SET" evidence="1">
    <location>
        <begin position="154"/>
        <end position="283"/>
    </location>
</feature>
<dbReference type="PANTHER" id="PTHR46167:SF1">
    <property type="entry name" value="N-LYSINE METHYLTRANSFERASE KMT5A"/>
    <property type="match status" value="1"/>
</dbReference>